<dbReference type="InterPro" id="IPR036871">
    <property type="entry name" value="PX_dom_sf"/>
</dbReference>
<proteinExistence type="predicted"/>
<name>M4BZC2_HYAAE</name>
<organism evidence="2 3">
    <name type="scientific">Hyaloperonospora arabidopsidis (strain Emoy2)</name>
    <name type="common">Downy mildew agent</name>
    <name type="synonym">Peronospora arabidopsidis</name>
    <dbReference type="NCBI Taxonomy" id="559515"/>
    <lineage>
        <taxon>Eukaryota</taxon>
        <taxon>Sar</taxon>
        <taxon>Stramenopiles</taxon>
        <taxon>Oomycota</taxon>
        <taxon>Peronosporomycetes</taxon>
        <taxon>Peronosporales</taxon>
        <taxon>Peronosporaceae</taxon>
        <taxon>Hyaloperonospora</taxon>
    </lineage>
</organism>
<evidence type="ECO:0000313" key="2">
    <source>
        <dbReference type="EnsemblProtists" id="HpaP811945"/>
    </source>
</evidence>
<dbReference type="VEuPathDB" id="FungiDB:HpaG811945"/>
<feature type="region of interest" description="Disordered" evidence="1">
    <location>
        <begin position="76"/>
        <end position="120"/>
    </location>
</feature>
<dbReference type="SUPFAM" id="SSF64268">
    <property type="entry name" value="PX domain"/>
    <property type="match status" value="1"/>
</dbReference>
<dbReference type="InParanoid" id="M4BZC2"/>
<dbReference type="HOGENOM" id="CLU_2054199_0_0_1"/>
<evidence type="ECO:0000313" key="3">
    <source>
        <dbReference type="Proteomes" id="UP000011713"/>
    </source>
</evidence>
<dbReference type="EMBL" id="JH598058">
    <property type="status" value="NOT_ANNOTATED_CDS"/>
    <property type="molecule type" value="Genomic_DNA"/>
</dbReference>
<evidence type="ECO:0000256" key="1">
    <source>
        <dbReference type="SAM" id="MobiDB-lite"/>
    </source>
</evidence>
<dbReference type="Gene3D" id="3.30.1520.10">
    <property type="entry name" value="Phox-like domain"/>
    <property type="match status" value="1"/>
</dbReference>
<dbReference type="eggNOG" id="ENOG502S7K4">
    <property type="taxonomic scope" value="Eukaryota"/>
</dbReference>
<reference evidence="3" key="1">
    <citation type="journal article" date="2010" name="Science">
        <title>Signatures of adaptation to obligate biotrophy in the Hyaloperonospora arabidopsidis genome.</title>
        <authorList>
            <person name="Baxter L."/>
            <person name="Tripathy S."/>
            <person name="Ishaque N."/>
            <person name="Boot N."/>
            <person name="Cabral A."/>
            <person name="Kemen E."/>
            <person name="Thines M."/>
            <person name="Ah-Fong A."/>
            <person name="Anderson R."/>
            <person name="Badejoko W."/>
            <person name="Bittner-Eddy P."/>
            <person name="Boore J.L."/>
            <person name="Chibucos M.C."/>
            <person name="Coates M."/>
            <person name="Dehal P."/>
            <person name="Delehaunty K."/>
            <person name="Dong S."/>
            <person name="Downton P."/>
            <person name="Dumas B."/>
            <person name="Fabro G."/>
            <person name="Fronick C."/>
            <person name="Fuerstenberg S.I."/>
            <person name="Fulton L."/>
            <person name="Gaulin E."/>
            <person name="Govers F."/>
            <person name="Hughes L."/>
            <person name="Humphray S."/>
            <person name="Jiang R.H."/>
            <person name="Judelson H."/>
            <person name="Kamoun S."/>
            <person name="Kyung K."/>
            <person name="Meijer H."/>
            <person name="Minx P."/>
            <person name="Morris P."/>
            <person name="Nelson J."/>
            <person name="Phuntumart V."/>
            <person name="Qutob D."/>
            <person name="Rehmany A."/>
            <person name="Rougon-Cardoso A."/>
            <person name="Ryden P."/>
            <person name="Torto-Alalibo T."/>
            <person name="Studholme D."/>
            <person name="Wang Y."/>
            <person name="Win J."/>
            <person name="Wood J."/>
            <person name="Clifton S.W."/>
            <person name="Rogers J."/>
            <person name="Van den Ackerveken G."/>
            <person name="Jones J.D."/>
            <person name="McDowell J.M."/>
            <person name="Beynon J."/>
            <person name="Tyler B.M."/>
        </authorList>
    </citation>
    <scope>NUCLEOTIDE SEQUENCE [LARGE SCALE GENOMIC DNA]</scope>
    <source>
        <strain evidence="3">Emoy2</strain>
    </source>
</reference>
<dbReference type="AlphaFoldDB" id="M4BZC2"/>
<dbReference type="Proteomes" id="UP000011713">
    <property type="component" value="Unassembled WGS sequence"/>
</dbReference>
<evidence type="ECO:0008006" key="4">
    <source>
        <dbReference type="Google" id="ProtNLM"/>
    </source>
</evidence>
<dbReference type="GO" id="GO:0035091">
    <property type="term" value="F:phosphatidylinositol binding"/>
    <property type="evidence" value="ECO:0007669"/>
    <property type="project" value="InterPro"/>
</dbReference>
<reference evidence="2" key="2">
    <citation type="submission" date="2015-06" db="UniProtKB">
        <authorList>
            <consortium name="EnsemblProtists"/>
        </authorList>
    </citation>
    <scope>IDENTIFICATION</scope>
    <source>
        <strain evidence="2">Emoy2</strain>
    </source>
</reference>
<dbReference type="EnsemblProtists" id="HpaT811945">
    <property type="protein sequence ID" value="HpaP811945"/>
    <property type="gene ID" value="HpaG811945"/>
</dbReference>
<protein>
    <recommendedName>
        <fullName evidence="4">PX domain-containing protein</fullName>
    </recommendedName>
</protein>
<accession>M4BZC2</accession>
<sequence>MTKTGSSQIKYDSDMSLVYLPEETWSLRYGSDYFTVAIVKFVVKEDEFALYELEIQNGRRIWKVLRRFSEFDRLQARQPTAKAAPQDVLLSRSKPGLPGQTQRAATGFPAPDAADPRSRK</sequence>
<keyword evidence="3" id="KW-1185">Reference proteome</keyword>